<protein>
    <submittedName>
        <fullName evidence="3">TatD family hydrolase</fullName>
        <ecNumber evidence="3">3.1.-.-</ecNumber>
    </submittedName>
</protein>
<dbReference type="PANTHER" id="PTHR46124">
    <property type="entry name" value="D-AMINOACYL-TRNA DEACYLASE"/>
    <property type="match status" value="1"/>
</dbReference>
<keyword evidence="2 3" id="KW-0378">Hydrolase</keyword>
<dbReference type="InterPro" id="IPR032466">
    <property type="entry name" value="Metal_Hydrolase"/>
</dbReference>
<reference evidence="4" key="2">
    <citation type="submission" date="2023-06" db="EMBL/GenBank/DDBJ databases">
        <title>Identification and characterization of horizontal gene transfer across gut microbiota members of farm animals based on homology search.</title>
        <authorList>
            <person name="Zeman M."/>
            <person name="Kubasova T."/>
            <person name="Jahodarova E."/>
            <person name="Nykrynova M."/>
            <person name="Rychlik I."/>
        </authorList>
    </citation>
    <scope>NUCLEOTIDE SEQUENCE [LARGE SCALE GENOMIC DNA]</scope>
    <source>
        <strain evidence="4">ET39</strain>
    </source>
</reference>
<dbReference type="InterPro" id="IPR001130">
    <property type="entry name" value="TatD-like"/>
</dbReference>
<evidence type="ECO:0000313" key="3">
    <source>
        <dbReference type="EMBL" id="MDM8157014.1"/>
    </source>
</evidence>
<dbReference type="Proteomes" id="UP001529340">
    <property type="component" value="Unassembled WGS sequence"/>
</dbReference>
<evidence type="ECO:0000313" key="4">
    <source>
        <dbReference type="Proteomes" id="UP001529340"/>
    </source>
</evidence>
<dbReference type="InterPro" id="IPR015991">
    <property type="entry name" value="TatD/YcfH-like"/>
</dbReference>
<organism evidence="3 4">
    <name type="scientific">Amedibacillus dolichus</name>
    <dbReference type="NCBI Taxonomy" id="31971"/>
    <lineage>
        <taxon>Bacteria</taxon>
        <taxon>Bacillati</taxon>
        <taxon>Bacillota</taxon>
        <taxon>Erysipelotrichia</taxon>
        <taxon>Erysipelotrichales</taxon>
        <taxon>Erysipelotrichaceae</taxon>
        <taxon>Amedibacillus</taxon>
    </lineage>
</organism>
<keyword evidence="1" id="KW-0479">Metal-binding</keyword>
<reference evidence="3 4" key="3">
    <citation type="submission" date="2023-06" db="EMBL/GenBank/DDBJ databases">
        <authorList>
            <person name="Zeman M."/>
            <person name="Kubasova T."/>
            <person name="Jahodarova E."/>
            <person name="Nykrynova M."/>
            <person name="Rychlik I."/>
        </authorList>
    </citation>
    <scope>NUCLEOTIDE SEQUENCE [LARGE SCALE GENOMIC DNA]</scope>
    <source>
        <strain evidence="3 4">ET39</strain>
    </source>
</reference>
<evidence type="ECO:0000256" key="1">
    <source>
        <dbReference type="ARBA" id="ARBA00022723"/>
    </source>
</evidence>
<name>A0ABT7UBP7_9FIRM</name>
<dbReference type="InterPro" id="IPR018228">
    <property type="entry name" value="DNase_TatD-rel_CS"/>
</dbReference>
<reference evidence="3 4" key="1">
    <citation type="submission" date="2023-06" db="EMBL/GenBank/DDBJ databases">
        <title>Identification and characterization of horizontal gene transfer across gut microbiota members of farm animals based on homology search.</title>
        <authorList>
            <person name="Schwarzerova J."/>
            <person name="Nykrynova M."/>
            <person name="Jureckova K."/>
            <person name="Cejkova D."/>
            <person name="Rychlik I."/>
        </authorList>
    </citation>
    <scope>NUCLEOTIDE SEQUENCE [LARGE SCALE GENOMIC DNA]</scope>
    <source>
        <strain evidence="3 4">ET39</strain>
    </source>
</reference>
<dbReference type="SUPFAM" id="SSF51556">
    <property type="entry name" value="Metallo-dependent hydrolases"/>
    <property type="match status" value="1"/>
</dbReference>
<comment type="caution">
    <text evidence="3">The sequence shown here is derived from an EMBL/GenBank/DDBJ whole genome shotgun (WGS) entry which is preliminary data.</text>
</comment>
<dbReference type="Gene3D" id="3.20.20.140">
    <property type="entry name" value="Metal-dependent hydrolases"/>
    <property type="match status" value="1"/>
</dbReference>
<dbReference type="EMBL" id="JAUDCG010000016">
    <property type="protein sequence ID" value="MDM8157014.1"/>
    <property type="molecule type" value="Genomic_DNA"/>
</dbReference>
<dbReference type="CDD" id="cd01310">
    <property type="entry name" value="TatD_DNAse"/>
    <property type="match status" value="1"/>
</dbReference>
<dbReference type="Pfam" id="PF01026">
    <property type="entry name" value="TatD_DNase"/>
    <property type="match status" value="1"/>
</dbReference>
<dbReference type="PIRSF" id="PIRSF005902">
    <property type="entry name" value="DNase_TatD"/>
    <property type="match status" value="1"/>
</dbReference>
<proteinExistence type="predicted"/>
<keyword evidence="4" id="KW-1185">Reference proteome</keyword>
<evidence type="ECO:0000256" key="2">
    <source>
        <dbReference type="ARBA" id="ARBA00022801"/>
    </source>
</evidence>
<gene>
    <name evidence="3" type="ORF">QUV96_05110</name>
</gene>
<dbReference type="NCBIfam" id="TIGR00010">
    <property type="entry name" value="YchF/TatD family DNA exonuclease"/>
    <property type="match status" value="1"/>
</dbReference>
<dbReference type="PROSITE" id="PS01091">
    <property type="entry name" value="TATD_3"/>
    <property type="match status" value="1"/>
</dbReference>
<accession>A0ABT7UBP7</accession>
<sequence length="257" mass="29596">MIRYLDSHCHITCERLYPRVEEILENCRTSQVDRLLVICCTYEELQRALDLKQRHPHLQIAYGFYPCDTYALNEADYTRLEDVCRSGCIDVIGEIGLDYHYTDTDKDVQKEAFRRQLQLAAACHLPVSIHMRDATQDGMEILRACAKTPFVLHCFSGSVETALQAVRMGGYISFAGPLTFKNARALPQVAQAVPADRLLTETDSPYLTPVPFRGKENEPMYVRYTFEKLCALREEDPQTLSEQIMKNYDRFLKQPLK</sequence>
<dbReference type="PANTHER" id="PTHR46124:SF2">
    <property type="entry name" value="D-AMINOACYL-TRNA DEACYLASE"/>
    <property type="match status" value="1"/>
</dbReference>
<dbReference type="RefSeq" id="WP_289607476.1">
    <property type="nucleotide sequence ID" value="NZ_JAUDCG010000016.1"/>
</dbReference>
<dbReference type="GO" id="GO:0016787">
    <property type="term" value="F:hydrolase activity"/>
    <property type="evidence" value="ECO:0007669"/>
    <property type="project" value="UniProtKB-KW"/>
</dbReference>
<dbReference type="EC" id="3.1.-.-" evidence="3"/>